<organism evidence="2 3">
    <name type="scientific">Microbacterium caowuchunii</name>
    <dbReference type="NCBI Taxonomy" id="2614638"/>
    <lineage>
        <taxon>Bacteria</taxon>
        <taxon>Bacillati</taxon>
        <taxon>Actinomycetota</taxon>
        <taxon>Actinomycetes</taxon>
        <taxon>Micrococcales</taxon>
        <taxon>Microbacteriaceae</taxon>
        <taxon>Microbacterium</taxon>
    </lineage>
</organism>
<evidence type="ECO:0000313" key="2">
    <source>
        <dbReference type="EMBL" id="KAA9134927.1"/>
    </source>
</evidence>
<evidence type="ECO:0000313" key="3">
    <source>
        <dbReference type="Proteomes" id="UP000326838"/>
    </source>
</evidence>
<dbReference type="SUPFAM" id="SSF46785">
    <property type="entry name" value="Winged helix' DNA-binding domain"/>
    <property type="match status" value="1"/>
</dbReference>
<dbReference type="Pfam" id="PF13601">
    <property type="entry name" value="HTH_34"/>
    <property type="match status" value="1"/>
</dbReference>
<sequence length="106" mass="11545">MFPEPRLDETIHALIRLRLCSLLRGVEEADFKVIPSLLQISDANLSKTIRDLVEAGYIETSKAPSPARDDARRTTTVKLTSQGSQAFDGHIAALRIISDAVGSPNS</sequence>
<comment type="caution">
    <text evidence="2">The sequence shown here is derived from an EMBL/GenBank/DDBJ whole genome shotgun (WGS) entry which is preliminary data.</text>
</comment>
<dbReference type="PANTHER" id="PTHR37318:SF1">
    <property type="entry name" value="BSL7504 PROTEIN"/>
    <property type="match status" value="1"/>
</dbReference>
<gene>
    <name evidence="2" type="ORF">F6B40_04350</name>
</gene>
<dbReference type="Proteomes" id="UP000326838">
    <property type="component" value="Unassembled WGS sequence"/>
</dbReference>
<dbReference type="PANTHER" id="PTHR37318">
    <property type="entry name" value="BSL7504 PROTEIN"/>
    <property type="match status" value="1"/>
</dbReference>
<accession>A0A5N0TLA6</accession>
<reference evidence="3" key="1">
    <citation type="submission" date="2019-09" db="EMBL/GenBank/DDBJ databases">
        <title>Mumia zhuanghuii sp. nov. isolated from the intestinal contents of plateau pika (Ochotona curzoniae) in the Qinghai-Tibet plateau of China.</title>
        <authorList>
            <person name="Tian Z."/>
        </authorList>
    </citation>
    <scope>NUCLEOTIDE SEQUENCE [LARGE SCALE GENOMIC DNA]</scope>
    <source>
        <strain evidence="3">L-033</strain>
    </source>
</reference>
<keyword evidence="3" id="KW-1185">Reference proteome</keyword>
<dbReference type="InterPro" id="IPR036388">
    <property type="entry name" value="WH-like_DNA-bd_sf"/>
</dbReference>
<feature type="domain" description="Winged helix DNA-binding" evidence="1">
    <location>
        <begin position="15"/>
        <end position="95"/>
    </location>
</feature>
<dbReference type="Gene3D" id="1.10.10.10">
    <property type="entry name" value="Winged helix-like DNA-binding domain superfamily/Winged helix DNA-binding domain"/>
    <property type="match status" value="1"/>
</dbReference>
<evidence type="ECO:0000259" key="1">
    <source>
        <dbReference type="Pfam" id="PF13601"/>
    </source>
</evidence>
<dbReference type="AlphaFoldDB" id="A0A5N0TLA6"/>
<dbReference type="InterPro" id="IPR027395">
    <property type="entry name" value="WH_DNA-bd_dom"/>
</dbReference>
<dbReference type="EMBL" id="VYUY01000006">
    <property type="protein sequence ID" value="KAA9134927.1"/>
    <property type="molecule type" value="Genomic_DNA"/>
</dbReference>
<name>A0A5N0TLA6_9MICO</name>
<keyword evidence="2" id="KW-0238">DNA-binding</keyword>
<protein>
    <submittedName>
        <fullName evidence="2">Winged helix DNA-binding protein</fullName>
    </submittedName>
</protein>
<dbReference type="InterPro" id="IPR036390">
    <property type="entry name" value="WH_DNA-bd_sf"/>
</dbReference>
<proteinExistence type="predicted"/>
<dbReference type="RefSeq" id="WP_150892282.1">
    <property type="nucleotide sequence ID" value="NZ_VYUY01000006.1"/>
</dbReference>
<dbReference type="GO" id="GO:0003677">
    <property type="term" value="F:DNA binding"/>
    <property type="evidence" value="ECO:0007669"/>
    <property type="project" value="UniProtKB-KW"/>
</dbReference>